<dbReference type="GO" id="GO:0016020">
    <property type="term" value="C:membrane"/>
    <property type="evidence" value="ECO:0007669"/>
    <property type="project" value="UniProtKB-SubCell"/>
</dbReference>
<keyword evidence="4 6" id="KW-0472">Membrane</keyword>
<dbReference type="RefSeq" id="XP_007515721.1">
    <property type="nucleotide sequence ID" value="XM_007515659.1"/>
</dbReference>
<gene>
    <name evidence="8" type="ORF">Bathy01g06200</name>
</gene>
<dbReference type="PANTHER" id="PTHR10984">
    <property type="entry name" value="ENDOPLASMIC RETICULUM-GOLGI INTERMEDIATE COMPARTMENT PROTEIN"/>
    <property type="match status" value="1"/>
</dbReference>
<dbReference type="PROSITE" id="PS51352">
    <property type="entry name" value="THIOREDOXIN_2"/>
    <property type="match status" value="1"/>
</dbReference>
<dbReference type="GO" id="GO:0005783">
    <property type="term" value="C:endoplasmic reticulum"/>
    <property type="evidence" value="ECO:0007669"/>
    <property type="project" value="TreeGrafter"/>
</dbReference>
<accession>K8EQA2</accession>
<dbReference type="eggNOG" id="KOG2667">
    <property type="taxonomic scope" value="Eukaryota"/>
</dbReference>
<dbReference type="Proteomes" id="UP000198341">
    <property type="component" value="Chromosome 1"/>
</dbReference>
<dbReference type="InterPro" id="IPR036249">
    <property type="entry name" value="Thioredoxin-like_sf"/>
</dbReference>
<sequence>MGILTKAKGMDFYRKIPRDMTQGTYLGTILSILATSLIVFLLIAETRAYLKTTFETKVVVDRSVDGELLRINFNVSFPALSCEFASVDVGDALGLTRYNLTKTVFKRPIDGNFRPTGPLAWAEKTPGKDGDAHVNEEELTEAQIVVEKHKEALATGRVTHSSAEPLTTEEEMQAFNDAHSVTMINFYAPWCPWSQRLQPVFDAAAIQLHETFNTNSQNMHSIALGRVNCVEHEQLCRKHHIQGYPTVRIFTRGSDLIAHGRHTDHASYHGDRTVSAIVEFGKSMVDVPAGGEGNIPVPKGKPTKDNEKKPQPPRPNEQIDFKVANHADVVQTRASTGCSITGFVLVKKVPGHVFFTADAKNGHSFDVDKLNVTHQVHHFYFGQQLSASRQKYMARFHRGEKEGDWHDKLANDFVVSKNPRTSHEHYLQTVLTTMQPLGPFAQPFNVYEYTQHTHSVKTPDGETPRAKFHFTPSPVQILGVEKRREFYQFITTLMAIVGGVYSVVGIIDGLMHNTSLMFKRKMQLGKAM</sequence>
<dbReference type="GO" id="GO:0030134">
    <property type="term" value="C:COPII-coated ER to Golgi transport vesicle"/>
    <property type="evidence" value="ECO:0007669"/>
    <property type="project" value="TreeGrafter"/>
</dbReference>
<evidence type="ECO:0000256" key="4">
    <source>
        <dbReference type="ARBA" id="ARBA00023136"/>
    </source>
</evidence>
<evidence type="ECO:0000313" key="9">
    <source>
        <dbReference type="Proteomes" id="UP000198341"/>
    </source>
</evidence>
<proteinExistence type="predicted"/>
<dbReference type="EMBL" id="FO082278">
    <property type="protein sequence ID" value="CCO14600.1"/>
    <property type="molecule type" value="Genomic_DNA"/>
</dbReference>
<evidence type="ECO:0000256" key="3">
    <source>
        <dbReference type="ARBA" id="ARBA00022989"/>
    </source>
</evidence>
<dbReference type="OrthoDB" id="72053at2759"/>
<feature type="transmembrane region" description="Helical" evidence="6">
    <location>
        <begin position="24"/>
        <end position="44"/>
    </location>
</feature>
<dbReference type="InterPro" id="IPR013766">
    <property type="entry name" value="Thioredoxin_domain"/>
</dbReference>
<dbReference type="CDD" id="cd02961">
    <property type="entry name" value="PDI_a_family"/>
    <property type="match status" value="1"/>
</dbReference>
<evidence type="ECO:0000256" key="1">
    <source>
        <dbReference type="ARBA" id="ARBA00004370"/>
    </source>
</evidence>
<dbReference type="AlphaFoldDB" id="K8EQA2"/>
<evidence type="ECO:0000256" key="6">
    <source>
        <dbReference type="SAM" id="Phobius"/>
    </source>
</evidence>
<dbReference type="SUPFAM" id="SSF52833">
    <property type="entry name" value="Thioredoxin-like"/>
    <property type="match status" value="1"/>
</dbReference>
<dbReference type="Pfam" id="PF07970">
    <property type="entry name" value="COPIIcoated_ERV"/>
    <property type="match status" value="1"/>
</dbReference>
<comment type="subcellular location">
    <subcellularLocation>
        <location evidence="1">Membrane</location>
    </subcellularLocation>
</comment>
<dbReference type="PANTHER" id="PTHR10984:SF37">
    <property type="entry name" value="PROTEIN DISULFIDE-ISOMERASE 5-3"/>
    <property type="match status" value="1"/>
</dbReference>
<organism evidence="8 9">
    <name type="scientific">Bathycoccus prasinos</name>
    <dbReference type="NCBI Taxonomy" id="41875"/>
    <lineage>
        <taxon>Eukaryota</taxon>
        <taxon>Viridiplantae</taxon>
        <taxon>Chlorophyta</taxon>
        <taxon>Mamiellophyceae</taxon>
        <taxon>Mamiellales</taxon>
        <taxon>Bathycoccaceae</taxon>
        <taxon>Bathycoccus</taxon>
    </lineage>
</organism>
<evidence type="ECO:0000256" key="2">
    <source>
        <dbReference type="ARBA" id="ARBA00022692"/>
    </source>
</evidence>
<protein>
    <recommendedName>
        <fullName evidence="7">Thioredoxin domain-containing protein</fullName>
    </recommendedName>
</protein>
<dbReference type="STRING" id="41875.K8EQA2"/>
<feature type="transmembrane region" description="Helical" evidence="6">
    <location>
        <begin position="486"/>
        <end position="511"/>
    </location>
</feature>
<dbReference type="Pfam" id="PF00085">
    <property type="entry name" value="Thioredoxin"/>
    <property type="match status" value="1"/>
</dbReference>
<name>K8EQA2_9CHLO</name>
<dbReference type="InterPro" id="IPR045888">
    <property type="entry name" value="Erv"/>
</dbReference>
<dbReference type="Gene3D" id="3.40.30.10">
    <property type="entry name" value="Glutaredoxin"/>
    <property type="match status" value="1"/>
</dbReference>
<evidence type="ECO:0000313" key="8">
    <source>
        <dbReference type="EMBL" id="CCO14600.1"/>
    </source>
</evidence>
<keyword evidence="2 6" id="KW-0812">Transmembrane</keyword>
<feature type="region of interest" description="Disordered" evidence="5">
    <location>
        <begin position="289"/>
        <end position="318"/>
    </location>
</feature>
<dbReference type="InterPro" id="IPR039542">
    <property type="entry name" value="Erv_N"/>
</dbReference>
<evidence type="ECO:0000256" key="5">
    <source>
        <dbReference type="SAM" id="MobiDB-lite"/>
    </source>
</evidence>
<dbReference type="KEGG" id="bpg:Bathy01g06200"/>
<evidence type="ECO:0000259" key="7">
    <source>
        <dbReference type="PROSITE" id="PS51352"/>
    </source>
</evidence>
<keyword evidence="9" id="KW-1185">Reference proteome</keyword>
<keyword evidence="3 6" id="KW-1133">Transmembrane helix</keyword>
<dbReference type="Pfam" id="PF13850">
    <property type="entry name" value="ERGIC_N"/>
    <property type="match status" value="1"/>
</dbReference>
<dbReference type="GeneID" id="19018355"/>
<feature type="domain" description="Thioredoxin" evidence="7">
    <location>
        <begin position="153"/>
        <end position="286"/>
    </location>
</feature>
<dbReference type="InterPro" id="IPR012936">
    <property type="entry name" value="Erv_C"/>
</dbReference>
<reference evidence="8 9" key="1">
    <citation type="submission" date="2011-10" db="EMBL/GenBank/DDBJ databases">
        <authorList>
            <person name="Genoscope - CEA"/>
        </authorList>
    </citation>
    <scope>NUCLEOTIDE SEQUENCE [LARGE SCALE GENOMIC DNA]</scope>
    <source>
        <strain evidence="8 9">RCC 1105</strain>
    </source>
</reference>